<proteinExistence type="predicted"/>
<dbReference type="KEGG" id="ptrr:90958189"/>
<organism evidence="3 4">
    <name type="scientific">Pyrenophora tritici-repentis</name>
    <dbReference type="NCBI Taxonomy" id="45151"/>
    <lineage>
        <taxon>Eukaryota</taxon>
        <taxon>Fungi</taxon>
        <taxon>Dikarya</taxon>
        <taxon>Ascomycota</taxon>
        <taxon>Pezizomycotina</taxon>
        <taxon>Dothideomycetes</taxon>
        <taxon>Pleosporomycetidae</taxon>
        <taxon>Pleosporales</taxon>
        <taxon>Pleosporineae</taxon>
        <taxon>Pleosporaceae</taxon>
        <taxon>Pyrenophora</taxon>
    </lineage>
</organism>
<dbReference type="InterPro" id="IPR020843">
    <property type="entry name" value="ER"/>
</dbReference>
<dbReference type="SUPFAM" id="SSF53335">
    <property type="entry name" value="S-adenosyl-L-methionine-dependent methyltransferases"/>
    <property type="match status" value="1"/>
</dbReference>
<evidence type="ECO:0000256" key="1">
    <source>
        <dbReference type="ARBA" id="ARBA00022679"/>
    </source>
</evidence>
<dbReference type="Pfam" id="PF08242">
    <property type="entry name" value="Methyltransf_12"/>
    <property type="match status" value="1"/>
</dbReference>
<dbReference type="RefSeq" id="XP_065958818.1">
    <property type="nucleotide sequence ID" value="XM_066110145.1"/>
</dbReference>
<dbReference type="PANTHER" id="PTHR45681:SF6">
    <property type="entry name" value="POLYKETIDE SYNTHASE 37"/>
    <property type="match status" value="1"/>
</dbReference>
<dbReference type="GO" id="GO:0016740">
    <property type="term" value="F:transferase activity"/>
    <property type="evidence" value="ECO:0007669"/>
    <property type="project" value="UniProtKB-KW"/>
</dbReference>
<sequence length="558" mass="61869">MDASAGPTLYTGANKFVNQDILLEKRSVEERVKRVDEIMRALSSSPYAAFSKAAFQLFSVAPAIFRNEMHPLHVMMENNVLTDFYDALSVDSADMISILANTNPNMRILEVGAGTGGTTANILRALTSSYGERLYSVYTYTDVSSGFMAAAKERFSSHAAIEYAVLDVTKDPAEQGFQLGSFDLIIAANPEKTLCNMRSLLSPRGRLFLEELNPEMMCVNYVMGFLSGWWLGALDDRVDQPFISPERWTKELLDAGFPKPEAIILDDDAPYQLNAGIVVARESSEHTLSRDILIALGIMENDLSEMGFEGSGIVRAVGPGIGRFNDFKEGAALPLVYATAYYALVEKANLQHGQSVLIHSACGGFGLSAIQIAQALGAEIYCTVGSHEKRNFLTENYGIEPSRIFSSRDTSFLPDVLNGNYYRHHGSVLPSLGQWWEIGKRDFRRRATLAMAPFEANRTFLGIELGPIIKGYPRKASALFERCIEWIRAGRIPGPTISRSFKAVQIEEALRVMQVGSHIGKIVIEMPDDSREFEGQHSRQKASLSTIHFRSDRTYLLH</sequence>
<dbReference type="Gene3D" id="3.40.50.150">
    <property type="entry name" value="Vaccinia Virus protein VP39"/>
    <property type="match status" value="1"/>
</dbReference>
<dbReference type="GeneID" id="90958189"/>
<dbReference type="AlphaFoldDB" id="A0A834RHL4"/>
<feature type="domain" description="Enoyl reductase (ER)" evidence="2">
    <location>
        <begin position="268"/>
        <end position="524"/>
    </location>
</feature>
<protein>
    <recommendedName>
        <fullName evidence="2">Enoyl reductase (ER) domain-containing protein</fullName>
    </recommendedName>
</protein>
<dbReference type="Gene3D" id="3.90.180.10">
    <property type="entry name" value="Medium-chain alcohol dehydrogenases, catalytic domain"/>
    <property type="match status" value="1"/>
</dbReference>
<dbReference type="Pfam" id="PF13602">
    <property type="entry name" value="ADH_zinc_N_2"/>
    <property type="match status" value="1"/>
</dbReference>
<dbReference type="GO" id="GO:0016491">
    <property type="term" value="F:oxidoreductase activity"/>
    <property type="evidence" value="ECO:0007669"/>
    <property type="project" value="InterPro"/>
</dbReference>
<dbReference type="InterPro" id="IPR013217">
    <property type="entry name" value="Methyltransf_12"/>
</dbReference>
<evidence type="ECO:0000313" key="3">
    <source>
        <dbReference type="EMBL" id="KAF7564373.1"/>
    </source>
</evidence>
<reference evidence="3 4" key="1">
    <citation type="journal article" date="2018" name="BMC Genomics">
        <title>Comparative genomics of the wheat fungal pathogen Pyrenophora tritici-repentis reveals chromosomal variations and genome plasticity.</title>
        <authorList>
            <person name="Moolhuijzen P."/>
            <person name="See P.T."/>
            <person name="Hane J.K."/>
            <person name="Shi G."/>
            <person name="Liu Z."/>
            <person name="Oliver R.P."/>
            <person name="Moffat C.S."/>
        </authorList>
    </citation>
    <scope>NUCLEOTIDE SEQUENCE [LARGE SCALE GENOMIC DNA]</scope>
    <source>
        <strain evidence="3">M4</strain>
    </source>
</reference>
<accession>A0A834RHL4</accession>
<evidence type="ECO:0000313" key="4">
    <source>
        <dbReference type="Proteomes" id="UP000245464"/>
    </source>
</evidence>
<comment type="caution">
    <text evidence="3">The sequence shown here is derived from an EMBL/GenBank/DDBJ whole genome shotgun (WGS) entry which is preliminary data.</text>
</comment>
<dbReference type="InterPro" id="IPR036291">
    <property type="entry name" value="NAD(P)-bd_dom_sf"/>
</dbReference>
<dbReference type="CDD" id="cd05195">
    <property type="entry name" value="enoyl_red"/>
    <property type="match status" value="1"/>
</dbReference>
<name>A0A834RHL4_9PLEO</name>
<keyword evidence="1" id="KW-0808">Transferase</keyword>
<dbReference type="SMART" id="SM00829">
    <property type="entry name" value="PKS_ER"/>
    <property type="match status" value="1"/>
</dbReference>
<evidence type="ECO:0000259" key="2">
    <source>
        <dbReference type="SMART" id="SM00829"/>
    </source>
</evidence>
<dbReference type="PANTHER" id="PTHR45681">
    <property type="entry name" value="POLYKETIDE SYNTHASE 44-RELATED"/>
    <property type="match status" value="1"/>
</dbReference>
<dbReference type="CDD" id="cd02440">
    <property type="entry name" value="AdoMet_MTases"/>
    <property type="match status" value="1"/>
</dbReference>
<dbReference type="InterPro" id="IPR050444">
    <property type="entry name" value="Polyketide_Synthase"/>
</dbReference>
<dbReference type="EMBL" id="NQIK02000012">
    <property type="protein sequence ID" value="KAF7564373.1"/>
    <property type="molecule type" value="Genomic_DNA"/>
</dbReference>
<gene>
    <name evidence="3" type="ORF">PtrM4_152020</name>
</gene>
<dbReference type="InterPro" id="IPR029063">
    <property type="entry name" value="SAM-dependent_MTases_sf"/>
</dbReference>
<dbReference type="Proteomes" id="UP000245464">
    <property type="component" value="Unassembled WGS sequence"/>
</dbReference>
<dbReference type="SUPFAM" id="SSF51735">
    <property type="entry name" value="NAD(P)-binding Rossmann-fold domains"/>
    <property type="match status" value="1"/>
</dbReference>